<keyword evidence="2" id="KW-0472">Membrane</keyword>
<feature type="compositionally biased region" description="Basic and acidic residues" evidence="1">
    <location>
        <begin position="131"/>
        <end position="173"/>
    </location>
</feature>
<dbReference type="PANTHER" id="PTHR44119">
    <property type="entry name" value="MAGNESIUM-CHELATASE SUBUNIT CHLH, CHLOROPLASTIC"/>
    <property type="match status" value="1"/>
</dbReference>
<sequence length="222" mass="25113">MHFDTHIVRRFLLSKEFFNRENPWAYQSMTARMLEAVRKGCWNADEKIKKKLAAEYAINVVEKGVACCDHTCNNPMLNQMVVNIISLPGVLSPEMVEKFKLTIEKMAAKSLEEQTADRKDLLAKLNTGPGKIEKNAGQEEQKKPVDESSSKSQKDVKQVEGYKMEDMDTKDETTDLSSSGIQWAASLFVLLLIGLFVWCCRLDLIPRRSGPPSGRNPNLTLF</sequence>
<dbReference type="AlphaFoldDB" id="E1YFF5"/>
<evidence type="ECO:0000313" key="4">
    <source>
        <dbReference type="EMBL" id="CBX29299.1"/>
    </source>
</evidence>
<feature type="region of interest" description="Disordered" evidence="1">
    <location>
        <begin position="127"/>
        <end position="174"/>
    </location>
</feature>
<feature type="domain" description="CobN/magnesium chelatase" evidence="3">
    <location>
        <begin position="15"/>
        <end position="47"/>
    </location>
</feature>
<name>E1YFF5_9BACT</name>
<gene>
    <name evidence="4" type="ORF">N47_J02800</name>
</gene>
<organism evidence="4">
    <name type="scientific">uncultured Desulfobacterium sp</name>
    <dbReference type="NCBI Taxonomy" id="201089"/>
    <lineage>
        <taxon>Bacteria</taxon>
        <taxon>Pseudomonadati</taxon>
        <taxon>Thermodesulfobacteriota</taxon>
        <taxon>Desulfobacteria</taxon>
        <taxon>Desulfobacterales</taxon>
        <taxon>Desulfobacteriaceae</taxon>
        <taxon>Desulfobacterium</taxon>
        <taxon>environmental samples</taxon>
    </lineage>
</organism>
<dbReference type="Pfam" id="PF02514">
    <property type="entry name" value="CobN-Mg_chel"/>
    <property type="match status" value="1"/>
</dbReference>
<keyword evidence="2" id="KW-0812">Transmembrane</keyword>
<protein>
    <recommendedName>
        <fullName evidence="3">CobN/magnesium chelatase domain-containing protein</fullName>
    </recommendedName>
</protein>
<accession>E1YFF5</accession>
<dbReference type="EMBL" id="FR695872">
    <property type="protein sequence ID" value="CBX29299.1"/>
    <property type="molecule type" value="Genomic_DNA"/>
</dbReference>
<keyword evidence="2" id="KW-1133">Transmembrane helix</keyword>
<dbReference type="InterPro" id="IPR003672">
    <property type="entry name" value="CobN/Mg_chltase"/>
</dbReference>
<feature type="transmembrane region" description="Helical" evidence="2">
    <location>
        <begin position="180"/>
        <end position="200"/>
    </location>
</feature>
<evidence type="ECO:0000256" key="1">
    <source>
        <dbReference type="SAM" id="MobiDB-lite"/>
    </source>
</evidence>
<reference evidence="4" key="1">
    <citation type="journal article" date="2011" name="Environ. Microbiol.">
        <title>Genomic insights into the metabolic potential of the polycyclic aromatic hydrocarbon degrading sulfate-reducing Deltaproteobacterium N47.</title>
        <authorList>
            <person name="Bergmann F."/>
            <person name="Selesi D."/>
            <person name="Weinmaier T."/>
            <person name="Tischler P."/>
            <person name="Rattei T."/>
            <person name="Meckenstock R.U."/>
        </authorList>
    </citation>
    <scope>NUCLEOTIDE SEQUENCE</scope>
</reference>
<evidence type="ECO:0000259" key="3">
    <source>
        <dbReference type="Pfam" id="PF02514"/>
    </source>
</evidence>
<proteinExistence type="predicted"/>
<dbReference type="PANTHER" id="PTHR44119:SF4">
    <property type="entry name" value="AEROBIC COBALTOCHELATASE SUBUNIT COBN"/>
    <property type="match status" value="1"/>
</dbReference>
<evidence type="ECO:0000256" key="2">
    <source>
        <dbReference type="SAM" id="Phobius"/>
    </source>
</evidence>